<dbReference type="Proteomes" id="UP000053512">
    <property type="component" value="Unassembled WGS sequence"/>
</dbReference>
<protein>
    <submittedName>
        <fullName evidence="1">Uncharacterized protein</fullName>
    </submittedName>
</protein>
<dbReference type="OrthoDB" id="3422162at2"/>
<evidence type="ECO:0000313" key="1">
    <source>
        <dbReference type="EMBL" id="KUG53850.1"/>
    </source>
</evidence>
<gene>
    <name evidence="1" type="ORF">AVL61_15055</name>
</gene>
<proteinExistence type="predicted"/>
<comment type="caution">
    <text evidence="1">The sequence shown here is derived from an EMBL/GenBank/DDBJ whole genome shotgun (WGS) entry which is preliminary data.</text>
</comment>
<evidence type="ECO:0000313" key="2">
    <source>
        <dbReference type="Proteomes" id="UP000053512"/>
    </source>
</evidence>
<name>A0A0W8I6I2_KOCRO</name>
<reference evidence="2" key="1">
    <citation type="submission" date="2015-12" db="EMBL/GenBank/DDBJ databases">
        <authorList>
            <person name="Nair G.R."/>
            <person name="Kaur G."/>
            <person name="Mayilraj S."/>
        </authorList>
    </citation>
    <scope>NUCLEOTIDE SEQUENCE [LARGE SCALE GENOMIC DNA]</scope>
    <source>
        <strain evidence="2">CD08_4</strain>
    </source>
</reference>
<accession>A0A0W8I6I2</accession>
<organism evidence="1 2">
    <name type="scientific">Kocuria rosea subsp. polaris</name>
    <dbReference type="NCBI Taxonomy" id="136273"/>
    <lineage>
        <taxon>Bacteria</taxon>
        <taxon>Bacillati</taxon>
        <taxon>Actinomycetota</taxon>
        <taxon>Actinomycetes</taxon>
        <taxon>Micrococcales</taxon>
        <taxon>Micrococcaceae</taxon>
        <taxon>Kocuria</taxon>
    </lineage>
</organism>
<dbReference type="RefSeq" id="WP_058874871.1">
    <property type="nucleotide sequence ID" value="NZ_LQBK01000037.1"/>
</dbReference>
<sequence>MEHAEKNPDPARPQLYVAAEDATSVLGTLGLDAGVLVSSVRTGVESAQEITPFHPVTARGFTQWSETVAYLRHELVEQGWRRGDPQNSPRVFSPDGSMAIMVIGGNADTGISLTVNPRTARRRGPATRAAVQCNDQQVLDINVPAAWTRQQPLTWVLLYHWSKDEPVVRAELSLPVRVTDDGDIAQWSSRILLPSQDLTGLELPQRPAGPQDDVDFRIVELS</sequence>
<dbReference type="AlphaFoldDB" id="A0A0W8I6I2"/>
<dbReference type="EMBL" id="LQBK01000037">
    <property type="protein sequence ID" value="KUG53850.1"/>
    <property type="molecule type" value="Genomic_DNA"/>
</dbReference>